<gene>
    <name evidence="1" type="ORF">DXT89_06445</name>
</gene>
<evidence type="ECO:0000313" key="1">
    <source>
        <dbReference type="EMBL" id="KAA3530350.1"/>
    </source>
</evidence>
<accession>A0A368P1D3</accession>
<organism evidence="1 2">
    <name type="scientific">Agrobacterium vitis</name>
    <name type="common">Rhizobium vitis</name>
    <dbReference type="NCBI Taxonomy" id="373"/>
    <lineage>
        <taxon>Bacteria</taxon>
        <taxon>Pseudomonadati</taxon>
        <taxon>Pseudomonadota</taxon>
        <taxon>Alphaproteobacteria</taxon>
        <taxon>Hyphomicrobiales</taxon>
        <taxon>Rhizobiaceae</taxon>
        <taxon>Rhizobium/Agrobacterium group</taxon>
        <taxon>Agrobacterium</taxon>
    </lineage>
</organism>
<dbReference type="EMBL" id="QUSG01000002">
    <property type="protein sequence ID" value="KAA3530350.1"/>
    <property type="molecule type" value="Genomic_DNA"/>
</dbReference>
<dbReference type="Proteomes" id="UP000436911">
    <property type="component" value="Unassembled WGS sequence"/>
</dbReference>
<proteinExistence type="predicted"/>
<reference evidence="1 2" key="1">
    <citation type="submission" date="2018-08" db="EMBL/GenBank/DDBJ databases">
        <title>Genome sequencing of Agrobacterium vitis strain ICMP 10754.</title>
        <authorList>
            <person name="Visnovsky S.B."/>
            <person name="Pitman A.R."/>
        </authorList>
    </citation>
    <scope>NUCLEOTIDE SEQUENCE [LARGE SCALE GENOMIC DNA]</scope>
    <source>
        <strain evidence="1 2">ICMP 10754</strain>
    </source>
</reference>
<protein>
    <submittedName>
        <fullName evidence="1">Uncharacterized protein</fullName>
    </submittedName>
</protein>
<evidence type="ECO:0000313" key="2">
    <source>
        <dbReference type="Proteomes" id="UP000436911"/>
    </source>
</evidence>
<name>A0A368P1D3_AGRVI</name>
<sequence>MGMTALLLPVVIRFFSKSLPHLLPRQAFRFGRFFPRRRLFTKLPIAVLPVRTKHVALLCRAGRRPRRRR</sequence>
<dbReference type="AlphaFoldDB" id="A0A368P1D3"/>
<comment type="caution">
    <text evidence="1">The sequence shown here is derived from an EMBL/GenBank/DDBJ whole genome shotgun (WGS) entry which is preliminary data.</text>
</comment>